<sequence>MRFEELKLTYGYPLQLQTTNLAGQPERYSCRLIGCLPGRSILVSVPKSAGRVIRFRNGQKIVLRFMIDNGIGVFISQVEVQTADPYPILHISYPENVSFKGIRSAVRVSVDLIADVFCRAIPDVLPLTVRIADMSITGARIDAVHHEGDAWGIGTLLELTALVNINGIERTLELSGIIRSLVEPPDDERHHVGYGVEFVDLGEEQRLTLYAYVFGQIVLQDASSIGV</sequence>
<evidence type="ECO:0000313" key="6">
    <source>
        <dbReference type="EMBL" id="ACE85607.1"/>
    </source>
</evidence>
<keyword evidence="7" id="KW-1185">Reference proteome</keyword>
<name>B3PL91_CELJU</name>
<dbReference type="Pfam" id="PF07238">
    <property type="entry name" value="PilZ"/>
    <property type="match status" value="1"/>
</dbReference>
<dbReference type="Gene3D" id="2.30.110.10">
    <property type="entry name" value="Electron Transport, Fmn-binding Protein, Chain A"/>
    <property type="match status" value="1"/>
</dbReference>
<feature type="domain" description="PilZ" evidence="4">
    <location>
        <begin position="103"/>
        <end position="215"/>
    </location>
</feature>
<protein>
    <recommendedName>
        <fullName evidence="8">Flagellar brake protein</fullName>
    </recommendedName>
</protein>
<evidence type="ECO:0000259" key="5">
    <source>
        <dbReference type="Pfam" id="PF12945"/>
    </source>
</evidence>
<keyword evidence="1" id="KW-0973">c-di-GMP</keyword>
<dbReference type="Gene3D" id="2.40.10.220">
    <property type="entry name" value="predicted glycosyltransferase like domains"/>
    <property type="match status" value="1"/>
</dbReference>
<evidence type="ECO:0008006" key="8">
    <source>
        <dbReference type="Google" id="ProtNLM"/>
    </source>
</evidence>
<feature type="domain" description="Type III secretion system flagellar brake protein YcgR PilZN" evidence="5">
    <location>
        <begin position="11"/>
        <end position="94"/>
    </location>
</feature>
<dbReference type="Proteomes" id="UP000001036">
    <property type="component" value="Chromosome"/>
</dbReference>
<proteinExistence type="predicted"/>
<dbReference type="HOGENOM" id="CLU_073573_1_1_6"/>
<dbReference type="Pfam" id="PF12945">
    <property type="entry name" value="PilZNR"/>
    <property type="match status" value="1"/>
</dbReference>
<dbReference type="OrthoDB" id="5735035at2"/>
<organism evidence="6 7">
    <name type="scientific">Cellvibrio japonicus (strain Ueda107)</name>
    <name type="common">Pseudomonas fluorescens subsp. cellulosa</name>
    <dbReference type="NCBI Taxonomy" id="498211"/>
    <lineage>
        <taxon>Bacteria</taxon>
        <taxon>Pseudomonadati</taxon>
        <taxon>Pseudomonadota</taxon>
        <taxon>Gammaproteobacteria</taxon>
        <taxon>Cellvibrionales</taxon>
        <taxon>Cellvibrionaceae</taxon>
        <taxon>Cellvibrio</taxon>
    </lineage>
</organism>
<evidence type="ECO:0000256" key="2">
    <source>
        <dbReference type="ARBA" id="ARBA00022741"/>
    </source>
</evidence>
<keyword evidence="3" id="KW-0975">Bacterial flagellum</keyword>
<evidence type="ECO:0000256" key="1">
    <source>
        <dbReference type="ARBA" id="ARBA00022636"/>
    </source>
</evidence>
<accession>B3PL91</accession>
<dbReference type="SUPFAM" id="SSF141371">
    <property type="entry name" value="PilZ domain-like"/>
    <property type="match status" value="2"/>
</dbReference>
<dbReference type="EMBL" id="CP000934">
    <property type="protein sequence ID" value="ACE85607.1"/>
    <property type="molecule type" value="Genomic_DNA"/>
</dbReference>
<dbReference type="RefSeq" id="WP_012486563.1">
    <property type="nucleotide sequence ID" value="NC_010995.1"/>
</dbReference>
<gene>
    <name evidence="6" type="ordered locus">CJA_0915</name>
</gene>
<keyword evidence="2" id="KW-0547">Nucleotide-binding</keyword>
<dbReference type="KEGG" id="cja:CJA_0915"/>
<dbReference type="InterPro" id="IPR009875">
    <property type="entry name" value="PilZ_domain"/>
</dbReference>
<evidence type="ECO:0000259" key="4">
    <source>
        <dbReference type="Pfam" id="PF07238"/>
    </source>
</evidence>
<reference evidence="6 7" key="1">
    <citation type="journal article" date="2008" name="J. Bacteriol.">
        <title>Insights into plant cell wall degradation from the genome sequence of the soil bacterium Cellvibrio japonicus.</title>
        <authorList>
            <person name="Deboy R.T."/>
            <person name="Mongodin E.F."/>
            <person name="Fouts D.E."/>
            <person name="Tailford L.E."/>
            <person name="Khouri H."/>
            <person name="Emerson J.B."/>
            <person name="Mohamoud Y."/>
            <person name="Watkins K."/>
            <person name="Henrissat B."/>
            <person name="Gilbert H.J."/>
            <person name="Nelson K.E."/>
        </authorList>
    </citation>
    <scope>NUCLEOTIDE SEQUENCE [LARGE SCALE GENOMIC DNA]</scope>
    <source>
        <strain evidence="6 7">Ueda107</strain>
    </source>
</reference>
<dbReference type="AlphaFoldDB" id="B3PL91"/>
<dbReference type="InterPro" id="IPR012349">
    <property type="entry name" value="Split_barrel_FMN-bd"/>
</dbReference>
<dbReference type="eggNOG" id="COG5581">
    <property type="taxonomic scope" value="Bacteria"/>
</dbReference>
<dbReference type="InterPro" id="IPR009926">
    <property type="entry name" value="T3SS_YcgR_PilZN"/>
</dbReference>
<evidence type="ECO:0000256" key="3">
    <source>
        <dbReference type="ARBA" id="ARBA00023143"/>
    </source>
</evidence>
<dbReference type="GO" id="GO:0035438">
    <property type="term" value="F:cyclic-di-GMP binding"/>
    <property type="evidence" value="ECO:0007669"/>
    <property type="project" value="InterPro"/>
</dbReference>
<evidence type="ECO:0000313" key="7">
    <source>
        <dbReference type="Proteomes" id="UP000001036"/>
    </source>
</evidence>
<dbReference type="STRING" id="498211.CJA_0915"/>